<evidence type="ECO:0000259" key="6">
    <source>
        <dbReference type="Pfam" id="PF08281"/>
    </source>
</evidence>
<name>A0ABT9A1Z7_9SPHN</name>
<evidence type="ECO:0000313" key="7">
    <source>
        <dbReference type="EMBL" id="MDO7843854.1"/>
    </source>
</evidence>
<dbReference type="CDD" id="cd06171">
    <property type="entry name" value="Sigma70_r4"/>
    <property type="match status" value="1"/>
</dbReference>
<keyword evidence="2" id="KW-0805">Transcription regulation</keyword>
<dbReference type="Pfam" id="PF04542">
    <property type="entry name" value="Sigma70_r2"/>
    <property type="match status" value="1"/>
</dbReference>
<dbReference type="Gene3D" id="1.10.1740.10">
    <property type="match status" value="1"/>
</dbReference>
<dbReference type="SUPFAM" id="SSF88946">
    <property type="entry name" value="Sigma2 domain of RNA polymerase sigma factors"/>
    <property type="match status" value="1"/>
</dbReference>
<dbReference type="InterPro" id="IPR014284">
    <property type="entry name" value="RNA_pol_sigma-70_dom"/>
</dbReference>
<accession>A0ABT9A1Z7</accession>
<protein>
    <submittedName>
        <fullName evidence="7">Sigma-70 family RNA polymerase sigma factor</fullName>
    </submittedName>
</protein>
<evidence type="ECO:0000256" key="1">
    <source>
        <dbReference type="ARBA" id="ARBA00010641"/>
    </source>
</evidence>
<keyword evidence="3" id="KW-0731">Sigma factor</keyword>
<keyword evidence="8" id="KW-1185">Reference proteome</keyword>
<evidence type="ECO:0000256" key="4">
    <source>
        <dbReference type="ARBA" id="ARBA00023163"/>
    </source>
</evidence>
<dbReference type="Pfam" id="PF08281">
    <property type="entry name" value="Sigma70_r4_2"/>
    <property type="match status" value="1"/>
</dbReference>
<dbReference type="InterPro" id="IPR013325">
    <property type="entry name" value="RNA_pol_sigma_r2"/>
</dbReference>
<proteinExistence type="inferred from homology"/>
<evidence type="ECO:0000313" key="8">
    <source>
        <dbReference type="Proteomes" id="UP001176468"/>
    </source>
</evidence>
<dbReference type="Proteomes" id="UP001176468">
    <property type="component" value="Unassembled WGS sequence"/>
</dbReference>
<feature type="domain" description="RNA polymerase sigma factor 70 region 4 type 2" evidence="6">
    <location>
        <begin position="132"/>
        <end position="182"/>
    </location>
</feature>
<dbReference type="InterPro" id="IPR013324">
    <property type="entry name" value="RNA_pol_sigma_r3/r4-like"/>
</dbReference>
<keyword evidence="4" id="KW-0804">Transcription</keyword>
<gene>
    <name evidence="7" type="ORF">Q5H94_16090</name>
</gene>
<dbReference type="InterPro" id="IPR013249">
    <property type="entry name" value="RNA_pol_sigma70_r4_t2"/>
</dbReference>
<dbReference type="InterPro" id="IPR007627">
    <property type="entry name" value="RNA_pol_sigma70_r2"/>
</dbReference>
<dbReference type="InterPro" id="IPR039425">
    <property type="entry name" value="RNA_pol_sigma-70-like"/>
</dbReference>
<sequence>MTDVSPEIRARAELAEYLVRTGDEDRAAFRELYLRTNAKLFGIVLRICGEREAAADVLHDVYLTIWKRAGAYEPSRASPITWLATIARNRAIDWRRAQKIRVATPLEDAPDVADSAPLASDAMLAEESRHGIQVCLDELEPNQRDSIRTAFFQGVTYAELAERVGVPLGTMKSWVRRGLARLKECLER</sequence>
<reference evidence="7" key="1">
    <citation type="submission" date="2023-07" db="EMBL/GenBank/DDBJ databases">
        <authorList>
            <person name="Kim M.K."/>
        </authorList>
    </citation>
    <scope>NUCLEOTIDE SEQUENCE</scope>
    <source>
        <strain evidence="7">CA1-15</strain>
    </source>
</reference>
<dbReference type="SUPFAM" id="SSF88659">
    <property type="entry name" value="Sigma3 and sigma4 domains of RNA polymerase sigma factors"/>
    <property type="match status" value="1"/>
</dbReference>
<feature type="domain" description="RNA polymerase sigma-70 region 2" evidence="5">
    <location>
        <begin position="33"/>
        <end position="99"/>
    </location>
</feature>
<dbReference type="PANTHER" id="PTHR43133:SF62">
    <property type="entry name" value="RNA POLYMERASE SIGMA FACTOR SIGZ"/>
    <property type="match status" value="1"/>
</dbReference>
<dbReference type="RefSeq" id="WP_304562313.1">
    <property type="nucleotide sequence ID" value="NZ_JAUQSZ010000012.1"/>
</dbReference>
<organism evidence="7 8">
    <name type="scientific">Sphingomonas immobilis</name>
    <dbReference type="NCBI Taxonomy" id="3063997"/>
    <lineage>
        <taxon>Bacteria</taxon>
        <taxon>Pseudomonadati</taxon>
        <taxon>Pseudomonadota</taxon>
        <taxon>Alphaproteobacteria</taxon>
        <taxon>Sphingomonadales</taxon>
        <taxon>Sphingomonadaceae</taxon>
        <taxon>Sphingomonas</taxon>
    </lineage>
</organism>
<dbReference type="NCBIfam" id="TIGR02937">
    <property type="entry name" value="sigma70-ECF"/>
    <property type="match status" value="1"/>
</dbReference>
<comment type="similarity">
    <text evidence="1">Belongs to the sigma-70 factor family. ECF subfamily.</text>
</comment>
<dbReference type="Gene3D" id="1.10.10.10">
    <property type="entry name" value="Winged helix-like DNA-binding domain superfamily/Winged helix DNA-binding domain"/>
    <property type="match status" value="1"/>
</dbReference>
<dbReference type="EMBL" id="JAUQSZ010000012">
    <property type="protein sequence ID" value="MDO7843854.1"/>
    <property type="molecule type" value="Genomic_DNA"/>
</dbReference>
<dbReference type="PANTHER" id="PTHR43133">
    <property type="entry name" value="RNA POLYMERASE ECF-TYPE SIGMA FACTO"/>
    <property type="match status" value="1"/>
</dbReference>
<comment type="caution">
    <text evidence="7">The sequence shown here is derived from an EMBL/GenBank/DDBJ whole genome shotgun (WGS) entry which is preliminary data.</text>
</comment>
<evidence type="ECO:0000259" key="5">
    <source>
        <dbReference type="Pfam" id="PF04542"/>
    </source>
</evidence>
<evidence type="ECO:0000256" key="3">
    <source>
        <dbReference type="ARBA" id="ARBA00023082"/>
    </source>
</evidence>
<evidence type="ECO:0000256" key="2">
    <source>
        <dbReference type="ARBA" id="ARBA00023015"/>
    </source>
</evidence>
<dbReference type="InterPro" id="IPR036388">
    <property type="entry name" value="WH-like_DNA-bd_sf"/>
</dbReference>